<evidence type="ECO:0000313" key="2">
    <source>
        <dbReference type="EMBL" id="ACH43761.1"/>
    </source>
</evidence>
<organism evidence="2">
    <name type="scientific">Taeniopygia guttata</name>
    <name type="common">Zebra finch</name>
    <name type="synonym">Poephila guttata</name>
    <dbReference type="NCBI Taxonomy" id="59729"/>
    <lineage>
        <taxon>Eukaryota</taxon>
        <taxon>Metazoa</taxon>
        <taxon>Chordata</taxon>
        <taxon>Craniata</taxon>
        <taxon>Vertebrata</taxon>
        <taxon>Euteleostomi</taxon>
        <taxon>Archelosauria</taxon>
        <taxon>Archosauria</taxon>
        <taxon>Dinosauria</taxon>
        <taxon>Saurischia</taxon>
        <taxon>Theropoda</taxon>
        <taxon>Coelurosauria</taxon>
        <taxon>Aves</taxon>
        <taxon>Neognathae</taxon>
        <taxon>Neoaves</taxon>
        <taxon>Telluraves</taxon>
        <taxon>Australaves</taxon>
        <taxon>Passeriformes</taxon>
        <taxon>Passeroidea</taxon>
        <taxon>Estrildidae</taxon>
        <taxon>Estrildinae</taxon>
        <taxon>Taeniopygia</taxon>
    </lineage>
</organism>
<feature type="compositionally biased region" description="Basic and acidic residues" evidence="1">
    <location>
        <begin position="13"/>
        <end position="22"/>
    </location>
</feature>
<reference evidence="2" key="1">
    <citation type="journal article" date="2006" name="Proc. Natl. Acad. Sci. U.S.A.">
        <title>A molecular neuroethological approach for identifying and characterizing a cascade of behaviorally regulated genes.</title>
        <authorList>
            <person name="Wada K."/>
            <person name="Howard J.T."/>
            <person name="McConnell P."/>
            <person name="Whitney O."/>
            <person name="Lints T."/>
            <person name="Rivas M.V."/>
            <person name="Horita H."/>
            <person name="Patterson M.A."/>
            <person name="White S.A."/>
            <person name="Scharff C."/>
            <person name="Haesler S."/>
            <person name="Zhao S."/>
            <person name="Sakaguchi H."/>
            <person name="Hagiwara M."/>
            <person name="Shiraki T."/>
            <person name="Hirozane-Kishikawa T."/>
            <person name="Skene P."/>
            <person name="Hayashizaki Y."/>
            <person name="Carninci P."/>
            <person name="Jarvis E.D."/>
        </authorList>
    </citation>
    <scope>NUCLEOTIDE SEQUENCE</scope>
    <source>
        <tissue evidence="2">Whole brain</tissue>
    </source>
</reference>
<accession>B5FXK0</accession>
<name>B5FXK0_TAEGU</name>
<proteinExistence type="evidence at transcript level"/>
<feature type="region of interest" description="Disordered" evidence="1">
    <location>
        <begin position="1"/>
        <end position="22"/>
    </location>
</feature>
<dbReference type="AlphaFoldDB" id="B5FXK0"/>
<dbReference type="EMBL" id="DQ213456">
    <property type="protein sequence ID" value="ACH43761.1"/>
    <property type="molecule type" value="mRNA"/>
</dbReference>
<protein>
    <submittedName>
        <fullName evidence="2">Putative DC13 protein</fullName>
    </submittedName>
</protein>
<sequence length="102" mass="11071">MQLQRRSSSGHDPAVKGEIQGKERVKGTFPSASIFRSNYLALGGHCRARVRLLGPSAHCATTSRALGALWKGRWKFSQILVLVLLKSSLTKDASRPVSSSAH</sequence>
<evidence type="ECO:0000256" key="1">
    <source>
        <dbReference type="SAM" id="MobiDB-lite"/>
    </source>
</evidence>